<dbReference type="EMBL" id="WHWB01034754">
    <property type="protein sequence ID" value="KAJ7404723.1"/>
    <property type="molecule type" value="Genomic_DNA"/>
</dbReference>
<comment type="caution">
    <text evidence="1">The sequence shown here is derived from an EMBL/GenBank/DDBJ whole genome shotgun (WGS) entry which is preliminary data.</text>
</comment>
<keyword evidence="2" id="KW-1185">Reference proteome</keyword>
<sequence>MDLLEQVQRRDTNMITGMEHLSCEERLRELGLLSLEKRRLQHCLIVTLQYLKETYRKDGERLFSDRTRESGFELKEESVKLDIRKKSFTVRVMRHRNRLPREAVDAPFLEVLKARLDGTLSNLV</sequence>
<gene>
    <name evidence="1" type="ORF">WISP_143886</name>
</gene>
<accession>A0ABQ9CLF1</accession>
<dbReference type="Proteomes" id="UP001145742">
    <property type="component" value="Unassembled WGS sequence"/>
</dbReference>
<evidence type="ECO:0000313" key="2">
    <source>
        <dbReference type="Proteomes" id="UP001145742"/>
    </source>
</evidence>
<reference evidence="1" key="1">
    <citation type="submission" date="2019-10" db="EMBL/GenBank/DDBJ databases">
        <authorList>
            <person name="Soares A.E.R."/>
            <person name="Aleixo A."/>
            <person name="Schneider P."/>
            <person name="Miyaki C.Y."/>
            <person name="Schneider M.P."/>
            <person name="Mello C."/>
            <person name="Vasconcelos A.T.R."/>
        </authorList>
    </citation>
    <scope>NUCLEOTIDE SEQUENCE</scope>
    <source>
        <tissue evidence="1">Muscle</tissue>
    </source>
</reference>
<organism evidence="1 2">
    <name type="scientific">Willisornis vidua</name>
    <name type="common">Xingu scale-backed antbird</name>
    <dbReference type="NCBI Taxonomy" id="1566151"/>
    <lineage>
        <taxon>Eukaryota</taxon>
        <taxon>Metazoa</taxon>
        <taxon>Chordata</taxon>
        <taxon>Craniata</taxon>
        <taxon>Vertebrata</taxon>
        <taxon>Euteleostomi</taxon>
        <taxon>Archelosauria</taxon>
        <taxon>Archosauria</taxon>
        <taxon>Dinosauria</taxon>
        <taxon>Saurischia</taxon>
        <taxon>Theropoda</taxon>
        <taxon>Coelurosauria</taxon>
        <taxon>Aves</taxon>
        <taxon>Neognathae</taxon>
        <taxon>Neoaves</taxon>
        <taxon>Telluraves</taxon>
        <taxon>Australaves</taxon>
        <taxon>Passeriformes</taxon>
        <taxon>Thamnophilidae</taxon>
        <taxon>Willisornis</taxon>
    </lineage>
</organism>
<name>A0ABQ9CLF1_9PASS</name>
<protein>
    <submittedName>
        <fullName evidence="1">Uncharacterized protein</fullName>
    </submittedName>
</protein>
<evidence type="ECO:0000313" key="1">
    <source>
        <dbReference type="EMBL" id="KAJ7404723.1"/>
    </source>
</evidence>
<proteinExistence type="predicted"/>